<evidence type="ECO:0000313" key="4">
    <source>
        <dbReference type="Proteomes" id="UP000253551"/>
    </source>
</evidence>
<feature type="region of interest" description="Disordered" evidence="1">
    <location>
        <begin position="241"/>
        <end position="279"/>
    </location>
</feature>
<proteinExistence type="predicted"/>
<comment type="caution">
    <text evidence="3">The sequence shown here is derived from an EMBL/GenBank/DDBJ whole genome shotgun (WGS) entry which is preliminary data.</text>
</comment>
<feature type="compositionally biased region" description="Low complexity" evidence="1">
    <location>
        <begin position="269"/>
        <end position="279"/>
    </location>
</feature>
<feature type="compositionally biased region" description="Basic and acidic residues" evidence="1">
    <location>
        <begin position="242"/>
        <end position="252"/>
    </location>
</feature>
<keyword evidence="2" id="KW-0812">Transmembrane</keyword>
<reference evidence="3 4" key="1">
    <citation type="journal article" date="2018" name="G3 (Bethesda)">
        <title>Phylogenetic and Phylogenomic Definition of Rhizopus Species.</title>
        <authorList>
            <person name="Gryganskyi A.P."/>
            <person name="Golan J."/>
            <person name="Dolatabadi S."/>
            <person name="Mondo S."/>
            <person name="Robb S."/>
            <person name="Idnurm A."/>
            <person name="Muszewska A."/>
            <person name="Steczkiewicz K."/>
            <person name="Masonjones S."/>
            <person name="Liao H.L."/>
            <person name="Gajdeczka M.T."/>
            <person name="Anike F."/>
            <person name="Vuek A."/>
            <person name="Anishchenko I.M."/>
            <person name="Voigt K."/>
            <person name="de Hoog G.S."/>
            <person name="Smith M.E."/>
            <person name="Heitman J."/>
            <person name="Vilgalys R."/>
            <person name="Stajich J.E."/>
        </authorList>
    </citation>
    <scope>NUCLEOTIDE SEQUENCE [LARGE SCALE GENOMIC DNA]</scope>
    <source>
        <strain evidence="3 4">LSU 92-RS-03</strain>
    </source>
</reference>
<feature type="compositionally biased region" description="Acidic residues" evidence="1">
    <location>
        <begin position="253"/>
        <end position="264"/>
    </location>
</feature>
<sequence>MDVQTLYEKALRSYLLRKYTPAAATCLRAIAASEPHDQSSLLKVNIWTLYLNIASTLLEHTPFLGINIKSLGIDHAPSEQELCRAIWNKVTHEGFGSVSDTDARIVSSCLVMYLKLDQLGVARDAAEAWFAALSDEFLDHIAANQDQDQIALGYISVVDLYITRILPGMEDFESAKTFVQYNSVLNEAKKKGLLANLQDQQTLVENERQQKKKLEEAAKLAAEEKQKEIERRQLEEAAYLKQEQEKTSKEQEEQQEEVVLEQEPEQERQPLPAVSSSRSMMSTTKKIQDWIHQITTKGMTTSGVVLVLLFALFALLRGQRGRFSAALQAFLNKLWQTVKMGTKVTYM</sequence>
<keyword evidence="2" id="KW-0472">Membrane</keyword>
<keyword evidence="4" id="KW-1185">Reference proteome</keyword>
<evidence type="ECO:0000313" key="3">
    <source>
        <dbReference type="EMBL" id="RCH88164.1"/>
    </source>
</evidence>
<organism evidence="3 4">
    <name type="scientific">Rhizopus stolonifer</name>
    <name type="common">Rhizopus nigricans</name>
    <dbReference type="NCBI Taxonomy" id="4846"/>
    <lineage>
        <taxon>Eukaryota</taxon>
        <taxon>Fungi</taxon>
        <taxon>Fungi incertae sedis</taxon>
        <taxon>Mucoromycota</taxon>
        <taxon>Mucoromycotina</taxon>
        <taxon>Mucoromycetes</taxon>
        <taxon>Mucorales</taxon>
        <taxon>Mucorineae</taxon>
        <taxon>Rhizopodaceae</taxon>
        <taxon>Rhizopus</taxon>
    </lineage>
</organism>
<gene>
    <name evidence="3" type="ORF">CU098_004347</name>
</gene>
<protein>
    <submittedName>
        <fullName evidence="3">Uncharacterized protein</fullName>
    </submittedName>
</protein>
<dbReference type="STRING" id="4846.A0A367JE12"/>
<keyword evidence="2" id="KW-1133">Transmembrane helix</keyword>
<accession>A0A367JE12</accession>
<dbReference type="Proteomes" id="UP000253551">
    <property type="component" value="Unassembled WGS sequence"/>
</dbReference>
<dbReference type="AlphaFoldDB" id="A0A367JE12"/>
<evidence type="ECO:0000256" key="1">
    <source>
        <dbReference type="SAM" id="MobiDB-lite"/>
    </source>
</evidence>
<feature type="transmembrane region" description="Helical" evidence="2">
    <location>
        <begin position="298"/>
        <end position="316"/>
    </location>
</feature>
<dbReference type="OrthoDB" id="3981028at2759"/>
<name>A0A367JE12_RHIST</name>
<evidence type="ECO:0000256" key="2">
    <source>
        <dbReference type="SAM" id="Phobius"/>
    </source>
</evidence>
<dbReference type="EMBL" id="PJQM01003576">
    <property type="protein sequence ID" value="RCH88164.1"/>
    <property type="molecule type" value="Genomic_DNA"/>
</dbReference>